<protein>
    <recommendedName>
        <fullName evidence="2">VOC domain-containing protein</fullName>
    </recommendedName>
</protein>
<dbReference type="InterPro" id="IPR053863">
    <property type="entry name" value="Glyoxy/Ble-like_N"/>
</dbReference>
<dbReference type="STRING" id="1912961.BU204_23285"/>
<dbReference type="OrthoDB" id="9795306at2"/>
<dbReference type="Pfam" id="PF22677">
    <property type="entry name" value="Ble-like_N"/>
    <property type="match status" value="1"/>
</dbReference>
<dbReference type="RefSeq" id="WP_075127856.1">
    <property type="nucleotide sequence ID" value="NZ_MSIE01000044.1"/>
</dbReference>
<evidence type="ECO:0000259" key="2">
    <source>
        <dbReference type="PROSITE" id="PS51819"/>
    </source>
</evidence>
<evidence type="ECO:0000256" key="1">
    <source>
        <dbReference type="SAM" id="MobiDB-lite"/>
    </source>
</evidence>
<accession>A0A1Q8CLG0</accession>
<keyword evidence="4" id="KW-1185">Reference proteome</keyword>
<dbReference type="AlphaFoldDB" id="A0A1Q8CLG0"/>
<sequence>MLGYFVIHVPDGGRARGFYADVFGWAFDSDGDYHHIVGSSPAGGIRGGSDRAEIVPSFVAAGVEGRPGAKQSESGWSATAEDGRGGSVELWQPAEGYADANPRCGLGDVFYFVLPVADDDARRFYTDLLGWEYTTGTHPGGFNIVNISPTGGVFVGSAGRPSVYFQVDDVDAARERVRRAGGTAGPTQPNSAGWHADCRDDQGVAFSVGSVRSR</sequence>
<dbReference type="SUPFAM" id="SSF54593">
    <property type="entry name" value="Glyoxalase/Bleomycin resistance protein/Dihydroxybiphenyl dioxygenase"/>
    <property type="match status" value="1"/>
</dbReference>
<dbReference type="PROSITE" id="PS51819">
    <property type="entry name" value="VOC"/>
    <property type="match status" value="1"/>
</dbReference>
<feature type="region of interest" description="Disordered" evidence="1">
    <location>
        <begin position="64"/>
        <end position="84"/>
    </location>
</feature>
<dbReference type="Gene3D" id="3.10.180.10">
    <property type="entry name" value="2,3-Dihydroxybiphenyl 1,2-Dioxygenase, domain 1"/>
    <property type="match status" value="1"/>
</dbReference>
<dbReference type="PANTHER" id="PTHR33993">
    <property type="entry name" value="GLYOXALASE-RELATED"/>
    <property type="match status" value="1"/>
</dbReference>
<dbReference type="InterPro" id="IPR029068">
    <property type="entry name" value="Glyas_Bleomycin-R_OHBP_Dase"/>
</dbReference>
<reference evidence="3 4" key="1">
    <citation type="submission" date="2016-12" db="EMBL/GenBank/DDBJ databases">
        <title>The draft genome sequence of Actinophytocola sp. 11-183.</title>
        <authorList>
            <person name="Wang W."/>
            <person name="Yuan L."/>
        </authorList>
    </citation>
    <scope>NUCLEOTIDE SEQUENCE [LARGE SCALE GENOMIC DNA]</scope>
    <source>
        <strain evidence="3 4">11-183</strain>
    </source>
</reference>
<evidence type="ECO:0000313" key="3">
    <source>
        <dbReference type="EMBL" id="OLF15187.1"/>
    </source>
</evidence>
<evidence type="ECO:0000313" key="4">
    <source>
        <dbReference type="Proteomes" id="UP000185596"/>
    </source>
</evidence>
<dbReference type="InterPro" id="IPR052164">
    <property type="entry name" value="Anthracycline_SecMetBiosynth"/>
</dbReference>
<dbReference type="InterPro" id="IPR037523">
    <property type="entry name" value="VOC_core"/>
</dbReference>
<proteinExistence type="predicted"/>
<organism evidence="3 4">
    <name type="scientific">Actinophytocola xanthii</name>
    <dbReference type="NCBI Taxonomy" id="1912961"/>
    <lineage>
        <taxon>Bacteria</taxon>
        <taxon>Bacillati</taxon>
        <taxon>Actinomycetota</taxon>
        <taxon>Actinomycetes</taxon>
        <taxon>Pseudonocardiales</taxon>
        <taxon>Pseudonocardiaceae</taxon>
    </lineage>
</organism>
<gene>
    <name evidence="3" type="ORF">BU204_23285</name>
</gene>
<dbReference type="Proteomes" id="UP000185596">
    <property type="component" value="Unassembled WGS sequence"/>
</dbReference>
<name>A0A1Q8CLG0_9PSEU</name>
<dbReference type="EMBL" id="MSIE01000044">
    <property type="protein sequence ID" value="OLF15187.1"/>
    <property type="molecule type" value="Genomic_DNA"/>
</dbReference>
<dbReference type="PANTHER" id="PTHR33993:SF14">
    <property type="entry name" value="GB|AAF24581.1"/>
    <property type="match status" value="1"/>
</dbReference>
<feature type="domain" description="VOC" evidence="2">
    <location>
        <begin position="105"/>
        <end position="211"/>
    </location>
</feature>
<comment type="caution">
    <text evidence="3">The sequence shown here is derived from an EMBL/GenBank/DDBJ whole genome shotgun (WGS) entry which is preliminary data.</text>
</comment>